<evidence type="ECO:0000313" key="1">
    <source>
        <dbReference type="EMBL" id="SHE41253.1"/>
    </source>
</evidence>
<keyword evidence="2" id="KW-1185">Reference proteome</keyword>
<evidence type="ECO:0000313" key="2">
    <source>
        <dbReference type="Proteomes" id="UP000184287"/>
    </source>
</evidence>
<dbReference type="EMBL" id="FQUQ01000001">
    <property type="protein sequence ID" value="SHE41253.1"/>
    <property type="molecule type" value="Genomic_DNA"/>
</dbReference>
<organism evidence="1 2">
    <name type="scientific">Pedobacter caeni</name>
    <dbReference type="NCBI Taxonomy" id="288992"/>
    <lineage>
        <taxon>Bacteria</taxon>
        <taxon>Pseudomonadati</taxon>
        <taxon>Bacteroidota</taxon>
        <taxon>Sphingobacteriia</taxon>
        <taxon>Sphingobacteriales</taxon>
        <taxon>Sphingobacteriaceae</taxon>
        <taxon>Pedobacter</taxon>
    </lineage>
</organism>
<sequence>MKEIVYFNTEQPLEKKSLEKFLADKFEYAGFHWSANFYDFLMDHEVHDHTAYISVENSNSGFKYHYSVFARQSGSPTLNQQVELLKDLSKKAGISILSTDDEIDPWTWILIEPNGEISTVHTEGEELVVAGPYNFTFGAFSTKINLTDPELEILKKIIAGLYQHIEINFSTDGTSISYDFDQSKNNFSQLQEFSNYYVIRPVGKNKWLDRNTKSDVFTSFMTEFQNQVKKELCIFPRNFSEVKNIEGGSDHEEHCILLTAIGHEKFIYKPRRKSWKS</sequence>
<protein>
    <submittedName>
        <fullName evidence="1">Uncharacterized protein</fullName>
    </submittedName>
</protein>
<dbReference type="RefSeq" id="WP_073226102.1">
    <property type="nucleotide sequence ID" value="NZ_FQUQ01000001.1"/>
</dbReference>
<reference evidence="2" key="1">
    <citation type="submission" date="2016-11" db="EMBL/GenBank/DDBJ databases">
        <authorList>
            <person name="Varghese N."/>
            <person name="Submissions S."/>
        </authorList>
    </citation>
    <scope>NUCLEOTIDE SEQUENCE [LARGE SCALE GENOMIC DNA]</scope>
    <source>
        <strain evidence="2">DSM 16990</strain>
    </source>
</reference>
<proteinExistence type="predicted"/>
<dbReference type="Proteomes" id="UP000184287">
    <property type="component" value="Unassembled WGS sequence"/>
</dbReference>
<dbReference type="AlphaFoldDB" id="A0A1M4T9T8"/>
<name>A0A1M4T9T8_9SPHI</name>
<dbReference type="OrthoDB" id="9956517at2"/>
<accession>A0A1M4T9T8</accession>
<gene>
    <name evidence="1" type="ORF">SAMN04488522_101130</name>
</gene>